<evidence type="ECO:0000256" key="11">
    <source>
        <dbReference type="ARBA" id="ARBA00059148"/>
    </source>
</evidence>
<dbReference type="InterPro" id="IPR017456">
    <property type="entry name" value="CTP_synthase_N"/>
</dbReference>
<dbReference type="PANTHER" id="PTHR11550">
    <property type="entry name" value="CTP SYNTHASE"/>
    <property type="match status" value="1"/>
</dbReference>
<keyword evidence="16" id="KW-1185">Reference proteome</keyword>
<dbReference type="RefSeq" id="WP_183200213.1">
    <property type="nucleotide sequence ID" value="NZ_JACIEK010000006.1"/>
</dbReference>
<evidence type="ECO:0000256" key="7">
    <source>
        <dbReference type="ARBA" id="ARBA00022842"/>
    </source>
</evidence>
<evidence type="ECO:0000256" key="9">
    <source>
        <dbReference type="ARBA" id="ARBA00022975"/>
    </source>
</evidence>
<dbReference type="CDD" id="cd01746">
    <property type="entry name" value="GATase1_CTP_Synthase"/>
    <property type="match status" value="1"/>
</dbReference>
<dbReference type="Gene3D" id="3.40.50.300">
    <property type="entry name" value="P-loop containing nucleotide triphosphate hydrolases"/>
    <property type="match status" value="1"/>
</dbReference>
<feature type="domain" description="Glutamine amidotransferase" evidence="13">
    <location>
        <begin position="301"/>
        <end position="533"/>
    </location>
</feature>
<feature type="binding site" evidence="12">
    <location>
        <position position="404"/>
    </location>
    <ligand>
        <name>L-glutamine</name>
        <dbReference type="ChEBI" id="CHEBI:58359"/>
    </ligand>
</feature>
<feature type="binding site" evidence="12">
    <location>
        <position position="13"/>
    </location>
    <ligand>
        <name>CTP</name>
        <dbReference type="ChEBI" id="CHEBI:37563"/>
        <note>allosteric inhibitor</note>
    </ligand>
</feature>
<dbReference type="Proteomes" id="UP000542776">
    <property type="component" value="Unassembled WGS sequence"/>
</dbReference>
<name>A0A7W6H513_9HYPH</name>
<dbReference type="SUPFAM" id="SSF52540">
    <property type="entry name" value="P-loop containing nucleoside triphosphate hydrolases"/>
    <property type="match status" value="1"/>
</dbReference>
<keyword evidence="7 12" id="KW-0460">Magnesium</keyword>
<feature type="binding site" evidence="12">
    <location>
        <position position="139"/>
    </location>
    <ligand>
        <name>Mg(2+)</name>
        <dbReference type="ChEBI" id="CHEBI:18420"/>
    </ligand>
</feature>
<feature type="active site" evidence="12">
    <location>
        <position position="514"/>
    </location>
</feature>
<keyword evidence="9 12" id="KW-0665">Pyrimidine biosynthesis</keyword>
<reference evidence="15 16" key="1">
    <citation type="submission" date="2020-08" db="EMBL/GenBank/DDBJ databases">
        <title>Genomic Encyclopedia of Type Strains, Phase IV (KMG-IV): sequencing the most valuable type-strain genomes for metagenomic binning, comparative biology and taxonomic classification.</title>
        <authorList>
            <person name="Goeker M."/>
        </authorList>
    </citation>
    <scope>NUCLEOTIDE SEQUENCE [LARGE SCALE GENOMIC DNA]</scope>
    <source>
        <strain evidence="15 16">DSM 102238</strain>
    </source>
</reference>
<evidence type="ECO:0000259" key="13">
    <source>
        <dbReference type="Pfam" id="PF00117"/>
    </source>
</evidence>
<dbReference type="GO" id="GO:0042802">
    <property type="term" value="F:identical protein binding"/>
    <property type="evidence" value="ECO:0007669"/>
    <property type="project" value="TreeGrafter"/>
</dbReference>
<evidence type="ECO:0000313" key="15">
    <source>
        <dbReference type="EMBL" id="MBB3998676.1"/>
    </source>
</evidence>
<comment type="similarity">
    <text evidence="2 12">Belongs to the CTP synthase family.</text>
</comment>
<comment type="pathway">
    <text evidence="1 12">Pyrimidine metabolism; CTP biosynthesis via de novo pathway; CTP from UDP: step 2/2.</text>
</comment>
<dbReference type="FunFam" id="3.40.50.300:FF:000009">
    <property type="entry name" value="CTP synthase"/>
    <property type="match status" value="1"/>
</dbReference>
<protein>
    <recommendedName>
        <fullName evidence="12">CTP synthase</fullName>
        <ecNumber evidence="12">6.3.4.2</ecNumber>
    </recommendedName>
    <alternativeName>
        <fullName evidence="12">Cytidine 5'-triphosphate synthase</fullName>
    </alternativeName>
    <alternativeName>
        <fullName evidence="12">Cytidine triphosphate synthetase</fullName>
        <shortName evidence="12">CTP synthetase</shortName>
        <shortName evidence="12">CTPS</shortName>
    </alternativeName>
    <alternativeName>
        <fullName evidence="12">UTP--ammonia ligase</fullName>
    </alternativeName>
</protein>
<dbReference type="Gene3D" id="3.40.50.880">
    <property type="match status" value="1"/>
</dbReference>
<comment type="function">
    <text evidence="11 12">Catalyzes the ATP-dependent amination of UTP to CTP with either L-glutamine or ammonia as the source of nitrogen. Regulates intracellular CTP levels through interactions with the four ribonucleotide triphosphates.</text>
</comment>
<feature type="binding site" evidence="12">
    <location>
        <begin position="186"/>
        <end position="191"/>
    </location>
    <ligand>
        <name>UTP</name>
        <dbReference type="ChEBI" id="CHEBI:46398"/>
    </ligand>
</feature>
<feature type="binding site" evidence="12">
    <location>
        <position position="71"/>
    </location>
    <ligand>
        <name>Mg(2+)</name>
        <dbReference type="ChEBI" id="CHEBI:18420"/>
    </ligand>
</feature>
<dbReference type="FunFam" id="3.40.50.880:FF:000002">
    <property type="entry name" value="CTP synthase"/>
    <property type="match status" value="1"/>
</dbReference>
<dbReference type="GO" id="GO:0005524">
    <property type="term" value="F:ATP binding"/>
    <property type="evidence" value="ECO:0007669"/>
    <property type="project" value="UniProtKB-KW"/>
</dbReference>
<dbReference type="SUPFAM" id="SSF52317">
    <property type="entry name" value="Class I glutamine amidotransferase-like"/>
    <property type="match status" value="1"/>
</dbReference>
<keyword evidence="8 12" id="KW-0315">Glutamine amidotransferase</keyword>
<evidence type="ECO:0000256" key="4">
    <source>
        <dbReference type="ARBA" id="ARBA00022723"/>
    </source>
</evidence>
<gene>
    <name evidence="12" type="primary">pyrG</name>
    <name evidence="15" type="ORF">GGR04_002524</name>
</gene>
<dbReference type="UniPathway" id="UPA00159">
    <property type="reaction ID" value="UER00277"/>
</dbReference>
<dbReference type="GO" id="GO:0019856">
    <property type="term" value="P:pyrimidine nucleobase biosynthetic process"/>
    <property type="evidence" value="ECO:0007669"/>
    <property type="project" value="TreeGrafter"/>
</dbReference>
<proteinExistence type="inferred from homology"/>
<dbReference type="PANTHER" id="PTHR11550:SF0">
    <property type="entry name" value="CTP SYNTHASE-RELATED"/>
    <property type="match status" value="1"/>
</dbReference>
<dbReference type="CDD" id="cd03113">
    <property type="entry name" value="CTPS_N"/>
    <property type="match status" value="1"/>
</dbReference>
<comment type="catalytic activity">
    <reaction evidence="12">
        <text>L-glutamine + H2O = L-glutamate + NH4(+)</text>
        <dbReference type="Rhea" id="RHEA:15889"/>
        <dbReference type="ChEBI" id="CHEBI:15377"/>
        <dbReference type="ChEBI" id="CHEBI:28938"/>
        <dbReference type="ChEBI" id="CHEBI:29985"/>
        <dbReference type="ChEBI" id="CHEBI:58359"/>
    </reaction>
</comment>
<accession>A0A7W6H513</accession>
<dbReference type="GO" id="GO:0005829">
    <property type="term" value="C:cytosol"/>
    <property type="evidence" value="ECO:0007669"/>
    <property type="project" value="TreeGrafter"/>
</dbReference>
<feature type="active site" description="Nucleophile; for glutamine hydrolysis" evidence="12">
    <location>
        <position position="380"/>
    </location>
</feature>
<comment type="caution">
    <text evidence="15">The sequence shown here is derived from an EMBL/GenBank/DDBJ whole genome shotgun (WGS) entry which is preliminary data.</text>
</comment>
<dbReference type="InterPro" id="IPR004468">
    <property type="entry name" value="CTP_synthase"/>
</dbReference>
<dbReference type="GO" id="GO:0046872">
    <property type="term" value="F:metal ion binding"/>
    <property type="evidence" value="ECO:0007669"/>
    <property type="project" value="UniProtKB-KW"/>
</dbReference>
<evidence type="ECO:0000256" key="5">
    <source>
        <dbReference type="ARBA" id="ARBA00022741"/>
    </source>
</evidence>
<feature type="active site" evidence="12">
    <location>
        <position position="516"/>
    </location>
</feature>
<evidence type="ECO:0000256" key="10">
    <source>
        <dbReference type="ARBA" id="ARBA00047781"/>
    </source>
</evidence>
<feature type="binding site" evidence="12">
    <location>
        <begin position="14"/>
        <end position="19"/>
    </location>
    <ligand>
        <name>ATP</name>
        <dbReference type="ChEBI" id="CHEBI:30616"/>
    </ligand>
</feature>
<sequence>MARYIFITGGVVSSLGKGIASAALGALLQARGYRVRLRKLDPYLNVDPGTMSPTQHGEVFVTDDGAETDLDLGHYERFTGRSANKQDNVTTGRIYQEIIAKERRGDYLGATVQVIPHVTDAIKEFVVHGNEEYDFVLCEIGGTVGDIEAMPFMEAIRQLGNDLPRNGAVYVHLTLMPYIPTAGELKTKPTQHSVKELRSIGIQPDILLVRADRQIPKEERRKMSLFCNVRESAVIQALDVATIYDVPIAYHQEGLDTEVLAAFGIDPAPKPKLDRWHQVVDGITNPEGEVTIAVVGKYTGLKDAYKSLIEALQHGGIANKVRVKLDWIESEVFEKEDPTPYLERVNGILVPGGFGERGSEGKILAAKFAREHNVPYFGICFGMQMAVIEAARSLAGVSEAGSTEFGPTPEPVVGIMTEWMKGNELEQRASEGDLGGTMRLGSYEARLKAGSRIAAIYGDTVINERHRHRYEVNRTYRERLEAAGMTFAGMSPDGLLPETVELPDHPWFIGVQYHPELKSRPFEPHPLFASFIEAAMERSRLV</sequence>
<comment type="activity regulation">
    <text evidence="12">Allosterically activated by GTP, when glutamine is the substrate; GTP has no effect on the reaction when ammonia is the substrate. The allosteric effector GTP functions by stabilizing the protein conformation that binds the tetrahedral intermediate(s) formed during glutamine hydrolysis. Inhibited by the product CTP, via allosteric rather than competitive inhibition.</text>
</comment>
<comment type="catalytic activity">
    <reaction evidence="10 12">
        <text>UTP + L-glutamine + ATP + H2O = CTP + L-glutamate + ADP + phosphate + 2 H(+)</text>
        <dbReference type="Rhea" id="RHEA:26426"/>
        <dbReference type="ChEBI" id="CHEBI:15377"/>
        <dbReference type="ChEBI" id="CHEBI:15378"/>
        <dbReference type="ChEBI" id="CHEBI:29985"/>
        <dbReference type="ChEBI" id="CHEBI:30616"/>
        <dbReference type="ChEBI" id="CHEBI:37563"/>
        <dbReference type="ChEBI" id="CHEBI:43474"/>
        <dbReference type="ChEBI" id="CHEBI:46398"/>
        <dbReference type="ChEBI" id="CHEBI:58359"/>
        <dbReference type="ChEBI" id="CHEBI:456216"/>
        <dbReference type="EC" id="6.3.4.2"/>
    </reaction>
</comment>
<dbReference type="EC" id="6.3.4.2" evidence="12"/>
<feature type="binding site" evidence="12">
    <location>
        <begin position="381"/>
        <end position="384"/>
    </location>
    <ligand>
        <name>L-glutamine</name>
        <dbReference type="ChEBI" id="CHEBI:58359"/>
    </ligand>
</feature>
<dbReference type="Pfam" id="PF06418">
    <property type="entry name" value="CTP_synth_N"/>
    <property type="match status" value="1"/>
</dbReference>
<evidence type="ECO:0000256" key="8">
    <source>
        <dbReference type="ARBA" id="ARBA00022962"/>
    </source>
</evidence>
<dbReference type="NCBIfam" id="NF003792">
    <property type="entry name" value="PRK05380.1"/>
    <property type="match status" value="1"/>
</dbReference>
<evidence type="ECO:0000256" key="6">
    <source>
        <dbReference type="ARBA" id="ARBA00022840"/>
    </source>
</evidence>
<feature type="binding site" evidence="12">
    <location>
        <position position="71"/>
    </location>
    <ligand>
        <name>ATP</name>
        <dbReference type="ChEBI" id="CHEBI:30616"/>
    </ligand>
</feature>
<evidence type="ECO:0000256" key="2">
    <source>
        <dbReference type="ARBA" id="ARBA00007533"/>
    </source>
</evidence>
<dbReference type="InterPro" id="IPR017926">
    <property type="entry name" value="GATASE"/>
</dbReference>
<feature type="binding site" evidence="12">
    <location>
        <position position="469"/>
    </location>
    <ligand>
        <name>L-glutamine</name>
        <dbReference type="ChEBI" id="CHEBI:58359"/>
    </ligand>
</feature>
<evidence type="ECO:0000256" key="12">
    <source>
        <dbReference type="HAMAP-Rule" id="MF_01227"/>
    </source>
</evidence>
<dbReference type="HAMAP" id="MF_01227">
    <property type="entry name" value="PyrG"/>
    <property type="match status" value="1"/>
</dbReference>
<keyword evidence="3 12" id="KW-0436">Ligase</keyword>
<dbReference type="PROSITE" id="PS51273">
    <property type="entry name" value="GATASE_TYPE_1"/>
    <property type="match status" value="1"/>
</dbReference>
<dbReference type="InterPro" id="IPR029062">
    <property type="entry name" value="Class_I_gatase-like"/>
</dbReference>
<organism evidence="15 16">
    <name type="scientific">Aureimonas pseudogalii</name>
    <dbReference type="NCBI Taxonomy" id="1744844"/>
    <lineage>
        <taxon>Bacteria</taxon>
        <taxon>Pseudomonadati</taxon>
        <taxon>Pseudomonadota</taxon>
        <taxon>Alphaproteobacteria</taxon>
        <taxon>Hyphomicrobiales</taxon>
        <taxon>Aurantimonadaceae</taxon>
        <taxon>Aureimonas</taxon>
    </lineage>
</organism>
<dbReference type="EMBL" id="JACIEK010000006">
    <property type="protein sequence ID" value="MBB3998676.1"/>
    <property type="molecule type" value="Genomic_DNA"/>
</dbReference>
<feature type="binding site" evidence="12">
    <location>
        <position position="13"/>
    </location>
    <ligand>
        <name>UTP</name>
        <dbReference type="ChEBI" id="CHEBI:46398"/>
    </ligand>
</feature>
<evidence type="ECO:0000313" key="16">
    <source>
        <dbReference type="Proteomes" id="UP000542776"/>
    </source>
</evidence>
<dbReference type="InterPro" id="IPR027417">
    <property type="entry name" value="P-loop_NTPase"/>
</dbReference>
<feature type="binding site" evidence="12">
    <location>
        <position position="240"/>
    </location>
    <ligand>
        <name>ATP</name>
        <dbReference type="ChEBI" id="CHEBI:30616"/>
    </ligand>
</feature>
<dbReference type="GO" id="GO:0097268">
    <property type="term" value="C:cytoophidium"/>
    <property type="evidence" value="ECO:0007669"/>
    <property type="project" value="UniProtKB-ARBA"/>
</dbReference>
<dbReference type="NCBIfam" id="TIGR00337">
    <property type="entry name" value="PyrG"/>
    <property type="match status" value="1"/>
</dbReference>
<evidence type="ECO:0000256" key="3">
    <source>
        <dbReference type="ARBA" id="ARBA00022598"/>
    </source>
</evidence>
<feature type="binding site" evidence="12">
    <location>
        <position position="353"/>
    </location>
    <ligand>
        <name>L-glutamine</name>
        <dbReference type="ChEBI" id="CHEBI:58359"/>
    </ligand>
</feature>
<feature type="region of interest" description="Amidoligase domain" evidence="12">
    <location>
        <begin position="1"/>
        <end position="265"/>
    </location>
</feature>
<dbReference type="Pfam" id="PF00117">
    <property type="entry name" value="GATase"/>
    <property type="match status" value="1"/>
</dbReference>
<feature type="binding site" evidence="12">
    <location>
        <position position="222"/>
    </location>
    <ligand>
        <name>CTP</name>
        <dbReference type="ChEBI" id="CHEBI:37563"/>
        <note>allosteric inhibitor</note>
    </ligand>
</feature>
<dbReference type="GO" id="GO:0044210">
    <property type="term" value="P:'de novo' CTP biosynthetic process"/>
    <property type="evidence" value="ECO:0007669"/>
    <property type="project" value="UniProtKB-UniRule"/>
</dbReference>
<comment type="miscellaneous">
    <text evidence="12">CTPSs have evolved a hybrid strategy for distinguishing between UTP and CTP. The overlapping regions of the product feedback inhibitory and substrate sites recognize a common feature in both compounds, the triphosphate moiety. To differentiate isosteric substrate and product pyrimidine rings, an additional pocket far from the expected kinase/ligase catalytic site, specifically recognizes the cytosine and ribose portions of the product inhibitor.</text>
</comment>
<comment type="subunit">
    <text evidence="12">Homotetramer.</text>
</comment>
<dbReference type="InterPro" id="IPR033828">
    <property type="entry name" value="GATase1_CTP_Synthase"/>
</dbReference>
<dbReference type="AlphaFoldDB" id="A0A7W6H513"/>
<keyword evidence="4 12" id="KW-0479">Metal-binding</keyword>
<keyword evidence="5 12" id="KW-0547">Nucleotide-binding</keyword>
<comment type="caution">
    <text evidence="12">Lacks conserved residue(s) required for the propagation of feature annotation.</text>
</comment>
<feature type="binding site" evidence="12">
    <location>
        <begin position="186"/>
        <end position="191"/>
    </location>
    <ligand>
        <name>CTP</name>
        <dbReference type="ChEBI" id="CHEBI:37563"/>
        <note>allosteric inhibitor</note>
    </ligand>
</feature>
<feature type="domain" description="CTP synthase N-terminal" evidence="14">
    <location>
        <begin position="3"/>
        <end position="264"/>
    </location>
</feature>
<keyword evidence="6 12" id="KW-0067">ATP-binding</keyword>
<comment type="catalytic activity">
    <reaction evidence="12">
        <text>UTP + NH4(+) + ATP = CTP + ADP + phosphate + 2 H(+)</text>
        <dbReference type="Rhea" id="RHEA:16597"/>
        <dbReference type="ChEBI" id="CHEBI:15378"/>
        <dbReference type="ChEBI" id="CHEBI:28938"/>
        <dbReference type="ChEBI" id="CHEBI:30616"/>
        <dbReference type="ChEBI" id="CHEBI:37563"/>
        <dbReference type="ChEBI" id="CHEBI:43474"/>
        <dbReference type="ChEBI" id="CHEBI:46398"/>
        <dbReference type="ChEBI" id="CHEBI:456216"/>
    </reaction>
</comment>
<dbReference type="GO" id="GO:0003883">
    <property type="term" value="F:CTP synthase activity"/>
    <property type="evidence" value="ECO:0007669"/>
    <property type="project" value="UniProtKB-UniRule"/>
</dbReference>
<feature type="binding site" evidence="12">
    <location>
        <begin position="146"/>
        <end position="148"/>
    </location>
    <ligand>
        <name>CTP</name>
        <dbReference type="ChEBI" id="CHEBI:37563"/>
        <note>allosteric inhibitor</note>
    </ligand>
</feature>
<evidence type="ECO:0000259" key="14">
    <source>
        <dbReference type="Pfam" id="PF06418"/>
    </source>
</evidence>
<evidence type="ECO:0000256" key="1">
    <source>
        <dbReference type="ARBA" id="ARBA00005171"/>
    </source>
</evidence>
<feature type="binding site" evidence="12">
    <location>
        <position position="222"/>
    </location>
    <ligand>
        <name>UTP</name>
        <dbReference type="ChEBI" id="CHEBI:46398"/>
    </ligand>
</feature>